<feature type="transmembrane region" description="Helical" evidence="4">
    <location>
        <begin position="226"/>
        <end position="245"/>
    </location>
</feature>
<dbReference type="PANTHER" id="PTHR48071:SF26">
    <property type="entry name" value="ANTIGEN WC1.1-LIKE"/>
    <property type="match status" value="1"/>
</dbReference>
<dbReference type="FunFam" id="3.10.250.10:FF:000009">
    <property type="entry name" value="WC1"/>
    <property type="match status" value="1"/>
</dbReference>
<dbReference type="InterPro" id="IPR036772">
    <property type="entry name" value="SRCR-like_dom_sf"/>
</dbReference>
<keyword evidence="7" id="KW-1185">Reference proteome</keyword>
<feature type="compositionally biased region" description="Polar residues" evidence="3">
    <location>
        <begin position="262"/>
        <end position="271"/>
    </location>
</feature>
<dbReference type="PROSITE" id="PS51257">
    <property type="entry name" value="PROKAR_LIPOPROTEIN"/>
    <property type="match status" value="1"/>
</dbReference>
<evidence type="ECO:0000256" key="3">
    <source>
        <dbReference type="SAM" id="MobiDB-lite"/>
    </source>
</evidence>
<sequence>MEKSKIFCGSYILSLSQACSGTLGTLHQGRWIALSFKRLSTEDIRPLAHQACENLGCGGFFSVTDNGTAPSNSCLTDCIIRNSTVHNCTEDPLSECVQTVEVVCEHQAIRLAAGNDRCAGRVELRHGGQWGSVCDDDWDLREGNVVCAQLGCGTAVIVTVEAVAFGPGTGPININKLNCTGTENNLWQCSTQKPSHRDFCGHKEDAGVVCSEFLMEVAAKDHRSRFSALALSCIGLSIALLLLLISNIGTCTYYRGRNNGSVLDSESTSSGECYENPPTEGEDLGNPGVNKIYLEHSLQMLPLHSTSEQAKRELVDSNDSDSTSSGECYENTGIDAANLLETLHSIMTNMFSHLSPKVERSPSLLVQPLLCHHTPQLTGDCSLPQPRSPTEGDSSTSSEEAYENVPIDNMSGLGASEQQTQSSSDSDYDDVANW</sequence>
<name>A0AAD9DX04_9TELE</name>
<comment type="caution">
    <text evidence="2">Lacks conserved residue(s) required for the propagation of feature annotation.</text>
</comment>
<dbReference type="Proteomes" id="UP001239994">
    <property type="component" value="Unassembled WGS sequence"/>
</dbReference>
<feature type="domain" description="SRCR" evidence="5">
    <location>
        <begin position="109"/>
        <end position="211"/>
    </location>
</feature>
<protein>
    <recommendedName>
        <fullName evidence="5">SRCR domain-containing protein</fullName>
    </recommendedName>
</protein>
<dbReference type="Pfam" id="PF00530">
    <property type="entry name" value="SRCR"/>
    <property type="match status" value="1"/>
</dbReference>
<feature type="region of interest" description="Disordered" evidence="3">
    <location>
        <begin position="306"/>
        <end position="330"/>
    </location>
</feature>
<evidence type="ECO:0000259" key="5">
    <source>
        <dbReference type="PROSITE" id="PS50287"/>
    </source>
</evidence>
<feature type="disulfide bond" evidence="2">
    <location>
        <begin position="179"/>
        <end position="189"/>
    </location>
</feature>
<accession>A0AAD9DX04</accession>
<keyword evidence="4" id="KW-0812">Transmembrane</keyword>
<feature type="region of interest" description="Disordered" evidence="3">
    <location>
        <begin position="262"/>
        <end position="286"/>
    </location>
</feature>
<evidence type="ECO:0000313" key="6">
    <source>
        <dbReference type="EMBL" id="KAK1794612.1"/>
    </source>
</evidence>
<dbReference type="PRINTS" id="PR00258">
    <property type="entry name" value="SPERACTRCPTR"/>
</dbReference>
<dbReference type="PANTHER" id="PTHR48071">
    <property type="entry name" value="SRCR DOMAIN-CONTAINING PROTEIN"/>
    <property type="match status" value="1"/>
</dbReference>
<dbReference type="SUPFAM" id="SSF56487">
    <property type="entry name" value="SRCR-like"/>
    <property type="match status" value="1"/>
</dbReference>
<dbReference type="EMBL" id="JAROKS010000016">
    <property type="protein sequence ID" value="KAK1794612.1"/>
    <property type="molecule type" value="Genomic_DNA"/>
</dbReference>
<comment type="caution">
    <text evidence="6">The sequence shown here is derived from an EMBL/GenBank/DDBJ whole genome shotgun (WGS) entry which is preliminary data.</text>
</comment>
<keyword evidence="4" id="KW-1133">Transmembrane helix</keyword>
<gene>
    <name evidence="6" type="ORF">P4O66_001331</name>
</gene>
<dbReference type="InterPro" id="IPR001190">
    <property type="entry name" value="SRCR"/>
</dbReference>
<proteinExistence type="predicted"/>
<dbReference type="SMART" id="SM00202">
    <property type="entry name" value="SR"/>
    <property type="match status" value="1"/>
</dbReference>
<dbReference type="Gene3D" id="3.10.250.10">
    <property type="entry name" value="SRCR-like domain"/>
    <property type="match status" value="2"/>
</dbReference>
<dbReference type="AlphaFoldDB" id="A0AAD9DX04"/>
<feature type="region of interest" description="Disordered" evidence="3">
    <location>
        <begin position="377"/>
        <end position="434"/>
    </location>
</feature>
<dbReference type="GO" id="GO:0016020">
    <property type="term" value="C:membrane"/>
    <property type="evidence" value="ECO:0007669"/>
    <property type="project" value="InterPro"/>
</dbReference>
<evidence type="ECO:0000256" key="1">
    <source>
        <dbReference type="ARBA" id="ARBA00023157"/>
    </source>
</evidence>
<reference evidence="6" key="1">
    <citation type="submission" date="2023-03" db="EMBL/GenBank/DDBJ databases">
        <title>Electrophorus voltai genome.</title>
        <authorList>
            <person name="Bian C."/>
        </authorList>
    </citation>
    <scope>NUCLEOTIDE SEQUENCE</scope>
    <source>
        <strain evidence="6">CB-2022</strain>
        <tissue evidence="6">Muscle</tissue>
    </source>
</reference>
<feature type="domain" description="SRCR" evidence="5">
    <location>
        <begin position="4"/>
        <end position="105"/>
    </location>
</feature>
<dbReference type="PROSITE" id="PS50287">
    <property type="entry name" value="SRCR_2"/>
    <property type="match status" value="2"/>
</dbReference>
<feature type="disulfide bond" evidence="2">
    <location>
        <begin position="78"/>
        <end position="88"/>
    </location>
</feature>
<dbReference type="PROSITE" id="PS00420">
    <property type="entry name" value="SRCR_1"/>
    <property type="match status" value="1"/>
</dbReference>
<keyword evidence="1 2" id="KW-1015">Disulfide bond</keyword>
<keyword evidence="4" id="KW-0472">Membrane</keyword>
<organism evidence="6 7">
    <name type="scientific">Electrophorus voltai</name>
    <dbReference type="NCBI Taxonomy" id="2609070"/>
    <lineage>
        <taxon>Eukaryota</taxon>
        <taxon>Metazoa</taxon>
        <taxon>Chordata</taxon>
        <taxon>Craniata</taxon>
        <taxon>Vertebrata</taxon>
        <taxon>Euteleostomi</taxon>
        <taxon>Actinopterygii</taxon>
        <taxon>Neopterygii</taxon>
        <taxon>Teleostei</taxon>
        <taxon>Ostariophysi</taxon>
        <taxon>Gymnotiformes</taxon>
        <taxon>Gymnotoidei</taxon>
        <taxon>Gymnotidae</taxon>
        <taxon>Electrophorus</taxon>
    </lineage>
</organism>
<evidence type="ECO:0000256" key="2">
    <source>
        <dbReference type="PROSITE-ProRule" id="PRU00196"/>
    </source>
</evidence>
<evidence type="ECO:0000313" key="7">
    <source>
        <dbReference type="Proteomes" id="UP001239994"/>
    </source>
</evidence>
<evidence type="ECO:0000256" key="4">
    <source>
        <dbReference type="SAM" id="Phobius"/>
    </source>
</evidence>